<evidence type="ECO:0000256" key="11">
    <source>
        <dbReference type="ARBA" id="ARBA00023317"/>
    </source>
</evidence>
<evidence type="ECO:0000313" key="16">
    <source>
        <dbReference type="EMBL" id="CAB1274524.1"/>
    </source>
</evidence>
<dbReference type="PANTHER" id="PTHR11817">
    <property type="entry name" value="PYRUVATE KINASE"/>
    <property type="match status" value="1"/>
</dbReference>
<dbReference type="GO" id="GO:0016301">
    <property type="term" value="F:kinase activity"/>
    <property type="evidence" value="ECO:0007669"/>
    <property type="project" value="UniProtKB-KW"/>
</dbReference>
<evidence type="ECO:0000256" key="4">
    <source>
        <dbReference type="ARBA" id="ARBA00022679"/>
    </source>
</evidence>
<feature type="domain" description="Pyruvate kinase C-terminal" evidence="15">
    <location>
        <begin position="359"/>
        <end position="477"/>
    </location>
</feature>
<dbReference type="InterPro" id="IPR040442">
    <property type="entry name" value="Pyrv_kinase-like_dom_sf"/>
</dbReference>
<comment type="catalytic activity">
    <reaction evidence="13">
        <text>pyruvate + ATP = phosphoenolpyruvate + ADP + H(+)</text>
        <dbReference type="Rhea" id="RHEA:18157"/>
        <dbReference type="ChEBI" id="CHEBI:15361"/>
        <dbReference type="ChEBI" id="CHEBI:15378"/>
        <dbReference type="ChEBI" id="CHEBI:30616"/>
        <dbReference type="ChEBI" id="CHEBI:58702"/>
        <dbReference type="ChEBI" id="CHEBI:456216"/>
        <dbReference type="EC" id="2.7.1.40"/>
    </reaction>
</comment>
<dbReference type="InterPro" id="IPR001697">
    <property type="entry name" value="Pyr_Knase"/>
</dbReference>
<dbReference type="Pfam" id="PF02887">
    <property type="entry name" value="PK_C"/>
    <property type="match status" value="1"/>
</dbReference>
<dbReference type="GO" id="GO:0030955">
    <property type="term" value="F:potassium ion binding"/>
    <property type="evidence" value="ECO:0007669"/>
    <property type="project" value="UniProtKB-UniRule"/>
</dbReference>
<protein>
    <recommendedName>
        <fullName evidence="3 12">Pyruvate kinase</fullName>
        <ecNumber evidence="3 12">2.7.1.40</ecNumber>
    </recommendedName>
</protein>
<dbReference type="Proteomes" id="UP000516072">
    <property type="component" value="Chromosome"/>
</dbReference>
<evidence type="ECO:0000256" key="1">
    <source>
        <dbReference type="ARBA" id="ARBA00004997"/>
    </source>
</evidence>
<keyword evidence="6" id="KW-0547">Nucleotide-binding</keyword>
<dbReference type="NCBIfam" id="NF004491">
    <property type="entry name" value="PRK05826.1"/>
    <property type="match status" value="1"/>
</dbReference>
<dbReference type="AlphaFoldDB" id="A0A7G1Q867"/>
<evidence type="ECO:0000256" key="5">
    <source>
        <dbReference type="ARBA" id="ARBA00022723"/>
    </source>
</evidence>
<keyword evidence="9 13" id="KW-0460">Magnesium</keyword>
<accession>A0A7G1Q867</accession>
<dbReference type="UniPathway" id="UPA00109">
    <property type="reaction ID" value="UER00188"/>
</dbReference>
<evidence type="ECO:0000256" key="13">
    <source>
        <dbReference type="RuleBase" id="RU000504"/>
    </source>
</evidence>
<dbReference type="GO" id="GO:0005524">
    <property type="term" value="F:ATP binding"/>
    <property type="evidence" value="ECO:0007669"/>
    <property type="project" value="UniProtKB-KW"/>
</dbReference>
<keyword evidence="17" id="KW-1185">Reference proteome</keyword>
<dbReference type="InterPro" id="IPR015813">
    <property type="entry name" value="Pyrv/PenolPyrv_kinase-like_dom"/>
</dbReference>
<dbReference type="EC" id="2.7.1.40" evidence="3 12"/>
<evidence type="ECO:0000313" key="17">
    <source>
        <dbReference type="Proteomes" id="UP000516072"/>
    </source>
</evidence>
<evidence type="ECO:0000256" key="8">
    <source>
        <dbReference type="ARBA" id="ARBA00022840"/>
    </source>
</evidence>
<gene>
    <name evidence="16" type="primary">pykA</name>
    <name evidence="16" type="ORF">NSCAC_0212</name>
</gene>
<dbReference type="NCBIfam" id="NF004978">
    <property type="entry name" value="PRK06354.1"/>
    <property type="match status" value="1"/>
</dbReference>
<dbReference type="InterPro" id="IPR011037">
    <property type="entry name" value="Pyrv_Knase-like_insert_dom_sf"/>
</dbReference>
<dbReference type="InterPro" id="IPR015795">
    <property type="entry name" value="Pyrv_Knase_C"/>
</dbReference>
<dbReference type="InterPro" id="IPR015793">
    <property type="entry name" value="Pyrv_Knase_brl"/>
</dbReference>
<evidence type="ECO:0000256" key="9">
    <source>
        <dbReference type="ARBA" id="ARBA00022842"/>
    </source>
</evidence>
<organism evidence="16 17">
    <name type="scientific">Candidatus Nitrosacidococcus tergens</name>
    <dbReference type="NCBI Taxonomy" id="553981"/>
    <lineage>
        <taxon>Bacteria</taxon>
        <taxon>Pseudomonadati</taxon>
        <taxon>Pseudomonadota</taxon>
        <taxon>Gammaproteobacteria</taxon>
        <taxon>Chromatiales</taxon>
        <taxon>Chromatiaceae</taxon>
        <taxon>Candidatus Nitrosacidococcus</taxon>
    </lineage>
</organism>
<proteinExistence type="inferred from homology"/>
<dbReference type="SUPFAM" id="SSF52935">
    <property type="entry name" value="PK C-terminal domain-like"/>
    <property type="match status" value="1"/>
</dbReference>
<dbReference type="Pfam" id="PF00224">
    <property type="entry name" value="PK"/>
    <property type="match status" value="1"/>
</dbReference>
<dbReference type="NCBIfam" id="TIGR01064">
    <property type="entry name" value="pyruv_kin"/>
    <property type="match status" value="1"/>
</dbReference>
<dbReference type="SUPFAM" id="SSF50800">
    <property type="entry name" value="PK beta-barrel domain-like"/>
    <property type="match status" value="1"/>
</dbReference>
<dbReference type="PRINTS" id="PR01050">
    <property type="entry name" value="PYRUVTKNASE"/>
</dbReference>
<comment type="pathway">
    <text evidence="1 13">Carbohydrate degradation; glycolysis; pyruvate from D-glyceraldehyde 3-phosphate: step 5/5.</text>
</comment>
<evidence type="ECO:0000256" key="3">
    <source>
        <dbReference type="ARBA" id="ARBA00012142"/>
    </source>
</evidence>
<dbReference type="InterPro" id="IPR036918">
    <property type="entry name" value="Pyrv_Knase_C_sf"/>
</dbReference>
<keyword evidence="4 13" id="KW-0808">Transferase</keyword>
<evidence type="ECO:0000256" key="10">
    <source>
        <dbReference type="ARBA" id="ARBA00023152"/>
    </source>
</evidence>
<evidence type="ECO:0000256" key="7">
    <source>
        <dbReference type="ARBA" id="ARBA00022777"/>
    </source>
</evidence>
<keyword evidence="11 16" id="KW-0670">Pyruvate</keyword>
<dbReference type="Gene3D" id="3.40.1380.20">
    <property type="entry name" value="Pyruvate kinase, C-terminal domain"/>
    <property type="match status" value="1"/>
</dbReference>
<evidence type="ECO:0000256" key="6">
    <source>
        <dbReference type="ARBA" id="ARBA00022741"/>
    </source>
</evidence>
<dbReference type="Gene3D" id="3.20.20.60">
    <property type="entry name" value="Phosphoenolpyruvate-binding domains"/>
    <property type="match status" value="1"/>
</dbReference>
<name>A0A7G1Q867_9GAMM</name>
<evidence type="ECO:0000256" key="2">
    <source>
        <dbReference type="ARBA" id="ARBA00008663"/>
    </source>
</evidence>
<evidence type="ECO:0000259" key="14">
    <source>
        <dbReference type="Pfam" id="PF00224"/>
    </source>
</evidence>
<comment type="similarity">
    <text evidence="2 13">Belongs to the pyruvate kinase family.</text>
</comment>
<evidence type="ECO:0000256" key="12">
    <source>
        <dbReference type="NCBIfam" id="TIGR01064"/>
    </source>
</evidence>
<dbReference type="FunFam" id="2.40.33.10:FF:000001">
    <property type="entry name" value="Pyruvate kinase"/>
    <property type="match status" value="1"/>
</dbReference>
<dbReference type="InterPro" id="IPR015806">
    <property type="entry name" value="Pyrv_Knase_insert_dom_sf"/>
</dbReference>
<sequence length="489" mass="53129">MLMRRTKIVATLGPATDDPKILDQLIEAGVNIVRLNFSHGNYELHRKRAEIIKIRAQAHGKHVGILVDLQGPKIRISKFKEGKIYLEDNARFTLDVNLPENEGDETQVGVDYKALADDVSSGDTLLLDDGRITLWVEEVSGSKINCRVVIGGYLLNNKGINRQGGGLSAKALTDKDRRDIQHAADLQADYLAISFPRSATDVHEARELFQAAGGKGGVVAKIERAEALEQLEEIIHASAAVMVARGDLGVEIGDAALPPVQKNIIHLARELNRVVITATQMMESMITNPIPTRAEVSDVANAVLDGTDAVMLSAETASGSYPVKAVAAMDRICRETEKQRQITASNHRINTRFRKVDEGIAMAAMYLANHFDVKAIAALTESGATPLWMSRISSGIPIYALSPHAETRRRVTLYRGVYPISFYPSPIGCGAVNCAATDSEAINELQRRGAVHEGDWVIITQGDLAGVQGSTNTMRVIRVGDEPAFIPTT</sequence>
<evidence type="ECO:0000259" key="15">
    <source>
        <dbReference type="Pfam" id="PF02887"/>
    </source>
</evidence>
<dbReference type="SUPFAM" id="SSF51621">
    <property type="entry name" value="Phosphoenolpyruvate/pyruvate domain"/>
    <property type="match status" value="1"/>
</dbReference>
<keyword evidence="5" id="KW-0479">Metal-binding</keyword>
<dbReference type="GO" id="GO:0004743">
    <property type="term" value="F:pyruvate kinase activity"/>
    <property type="evidence" value="ECO:0007669"/>
    <property type="project" value="UniProtKB-UniRule"/>
</dbReference>
<keyword evidence="10 13" id="KW-0324">Glycolysis</keyword>
<dbReference type="Gene3D" id="2.40.33.10">
    <property type="entry name" value="PK beta-barrel domain-like"/>
    <property type="match status" value="1"/>
</dbReference>
<reference evidence="16 17" key="1">
    <citation type="submission" date="2020-03" db="EMBL/GenBank/DDBJ databases">
        <authorList>
            <person name="Picone N."/>
        </authorList>
    </citation>
    <scope>NUCLEOTIDE SEQUENCE [LARGE SCALE GENOMIC DNA]</scope>
    <source>
        <strain evidence="16">NSCAC1</strain>
    </source>
</reference>
<dbReference type="GO" id="GO:0000287">
    <property type="term" value="F:magnesium ion binding"/>
    <property type="evidence" value="ECO:0007669"/>
    <property type="project" value="UniProtKB-UniRule"/>
</dbReference>
<keyword evidence="7 13" id="KW-0418">Kinase</keyword>
<dbReference type="KEGG" id="ntg:NSCAC_0212"/>
<keyword evidence="8" id="KW-0067">ATP-binding</keyword>
<feature type="domain" description="Pyruvate kinase barrel" evidence="14">
    <location>
        <begin position="3"/>
        <end position="326"/>
    </location>
</feature>
<dbReference type="EMBL" id="LR778175">
    <property type="protein sequence ID" value="CAB1274524.1"/>
    <property type="molecule type" value="Genomic_DNA"/>
</dbReference>